<keyword evidence="3" id="KW-1185">Reference proteome</keyword>
<dbReference type="EMBL" id="KZ613940">
    <property type="protein sequence ID" value="PMD44845.1"/>
    <property type="molecule type" value="Genomic_DNA"/>
</dbReference>
<dbReference type="Proteomes" id="UP000235786">
    <property type="component" value="Unassembled WGS sequence"/>
</dbReference>
<evidence type="ECO:0000313" key="2">
    <source>
        <dbReference type="EMBL" id="PMD44845.1"/>
    </source>
</evidence>
<feature type="chain" id="PRO_5014342267" description="Heterokaryon incompatibility domain-containing protein" evidence="1">
    <location>
        <begin position="23"/>
        <end position="94"/>
    </location>
</feature>
<keyword evidence="1" id="KW-0732">Signal</keyword>
<proteinExistence type="predicted"/>
<organism evidence="2 3">
    <name type="scientific">Hyaloscypha variabilis (strain UAMH 11265 / GT02V1 / F)</name>
    <name type="common">Meliniomyces variabilis</name>
    <dbReference type="NCBI Taxonomy" id="1149755"/>
    <lineage>
        <taxon>Eukaryota</taxon>
        <taxon>Fungi</taxon>
        <taxon>Dikarya</taxon>
        <taxon>Ascomycota</taxon>
        <taxon>Pezizomycotina</taxon>
        <taxon>Leotiomycetes</taxon>
        <taxon>Helotiales</taxon>
        <taxon>Hyaloscyphaceae</taxon>
        <taxon>Hyaloscypha</taxon>
        <taxon>Hyaloscypha variabilis</taxon>
    </lineage>
</organism>
<sequence>MPSAFVILLFIFSLYEIGPRLGELSLENVWHASNGFRPFTTFKLPLHSPTRTPTRSNVSSDICCKIRHVILDDEIKYKALSYVWGDIRTSHSPS</sequence>
<reference evidence="2 3" key="1">
    <citation type="submission" date="2016-04" db="EMBL/GenBank/DDBJ databases">
        <title>A degradative enzymes factory behind the ericoid mycorrhizal symbiosis.</title>
        <authorList>
            <consortium name="DOE Joint Genome Institute"/>
            <person name="Martino E."/>
            <person name="Morin E."/>
            <person name="Grelet G."/>
            <person name="Kuo A."/>
            <person name="Kohler A."/>
            <person name="Daghino S."/>
            <person name="Barry K."/>
            <person name="Choi C."/>
            <person name="Cichocki N."/>
            <person name="Clum A."/>
            <person name="Copeland A."/>
            <person name="Hainaut M."/>
            <person name="Haridas S."/>
            <person name="Labutti K."/>
            <person name="Lindquist E."/>
            <person name="Lipzen A."/>
            <person name="Khouja H.-R."/>
            <person name="Murat C."/>
            <person name="Ohm R."/>
            <person name="Olson A."/>
            <person name="Spatafora J."/>
            <person name="Veneault-Fourrey C."/>
            <person name="Henrissat B."/>
            <person name="Grigoriev I."/>
            <person name="Martin F."/>
            <person name="Perotto S."/>
        </authorList>
    </citation>
    <scope>NUCLEOTIDE SEQUENCE [LARGE SCALE GENOMIC DNA]</scope>
    <source>
        <strain evidence="2 3">F</strain>
    </source>
</reference>
<gene>
    <name evidence="2" type="ORF">L207DRAFT_616222</name>
</gene>
<name>A0A2J6S268_HYAVF</name>
<evidence type="ECO:0008006" key="4">
    <source>
        <dbReference type="Google" id="ProtNLM"/>
    </source>
</evidence>
<feature type="signal peptide" evidence="1">
    <location>
        <begin position="1"/>
        <end position="22"/>
    </location>
</feature>
<dbReference type="AlphaFoldDB" id="A0A2J6S268"/>
<evidence type="ECO:0000313" key="3">
    <source>
        <dbReference type="Proteomes" id="UP000235786"/>
    </source>
</evidence>
<protein>
    <recommendedName>
        <fullName evidence="4">Heterokaryon incompatibility domain-containing protein</fullName>
    </recommendedName>
</protein>
<evidence type="ECO:0000256" key="1">
    <source>
        <dbReference type="SAM" id="SignalP"/>
    </source>
</evidence>
<accession>A0A2J6S268</accession>